<dbReference type="GeneID" id="73047662"/>
<comment type="caution">
    <text evidence="2">The sequence shown here is derived from an EMBL/GenBank/DDBJ whole genome shotgun (WGS) entry which is preliminary data.</text>
</comment>
<dbReference type="AlphaFoldDB" id="A0ABD5Q9D4"/>
<dbReference type="InterPro" id="IPR036388">
    <property type="entry name" value="WH-like_DNA-bd_sf"/>
</dbReference>
<dbReference type="EMBL" id="JBHSHT010000005">
    <property type="protein sequence ID" value="MFC4827112.1"/>
    <property type="molecule type" value="Genomic_DNA"/>
</dbReference>
<feature type="domain" description="Ribonuclease R winged-helix" evidence="1">
    <location>
        <begin position="8"/>
        <end position="73"/>
    </location>
</feature>
<dbReference type="SUPFAM" id="SSF46785">
    <property type="entry name" value="Winged helix' DNA-binding domain"/>
    <property type="match status" value="1"/>
</dbReference>
<keyword evidence="3" id="KW-1185">Reference proteome</keyword>
<evidence type="ECO:0000313" key="3">
    <source>
        <dbReference type="Proteomes" id="UP001595945"/>
    </source>
</evidence>
<organism evidence="2 3">
    <name type="scientific">Halorussus aquaticus</name>
    <dbReference type="NCBI Taxonomy" id="2953748"/>
    <lineage>
        <taxon>Archaea</taxon>
        <taxon>Methanobacteriati</taxon>
        <taxon>Methanobacteriota</taxon>
        <taxon>Stenosarchaea group</taxon>
        <taxon>Halobacteria</taxon>
        <taxon>Halobacteriales</taxon>
        <taxon>Haladaptataceae</taxon>
        <taxon>Halorussus</taxon>
    </lineage>
</organism>
<reference evidence="2 3" key="1">
    <citation type="journal article" date="2019" name="Int. J. Syst. Evol. Microbiol.">
        <title>The Global Catalogue of Microorganisms (GCM) 10K type strain sequencing project: providing services to taxonomists for standard genome sequencing and annotation.</title>
        <authorList>
            <consortium name="The Broad Institute Genomics Platform"/>
            <consortium name="The Broad Institute Genome Sequencing Center for Infectious Disease"/>
            <person name="Wu L."/>
            <person name="Ma J."/>
        </authorList>
    </citation>
    <scope>NUCLEOTIDE SEQUENCE [LARGE SCALE GENOMIC DNA]</scope>
    <source>
        <strain evidence="2 3">XZYJ18</strain>
    </source>
</reference>
<dbReference type="Gene3D" id="1.10.10.10">
    <property type="entry name" value="Winged helix-like DNA-binding domain superfamily/Winged helix DNA-binding domain"/>
    <property type="match status" value="1"/>
</dbReference>
<protein>
    <submittedName>
        <fullName evidence="2">Winged-helix domain-containing protein</fullName>
    </submittedName>
</protein>
<dbReference type="Proteomes" id="UP001595945">
    <property type="component" value="Unassembled WGS sequence"/>
</dbReference>
<evidence type="ECO:0000259" key="1">
    <source>
        <dbReference type="Pfam" id="PF08461"/>
    </source>
</evidence>
<sequence length="89" mass="10309">MEPNLRDEAILKFLAEKEIALPPTPLYENLRLEGATFSQRTVKRRLKLLEDHGYVERILGQQGYYQITDKGRAYLAGDLDAEELENNEE</sequence>
<gene>
    <name evidence="2" type="ORF">ACFO9K_22990</name>
</gene>
<proteinExistence type="predicted"/>
<evidence type="ECO:0000313" key="2">
    <source>
        <dbReference type="EMBL" id="MFC4827112.1"/>
    </source>
</evidence>
<dbReference type="InterPro" id="IPR036390">
    <property type="entry name" value="WH_DNA-bd_sf"/>
</dbReference>
<dbReference type="InterPro" id="IPR013668">
    <property type="entry name" value="RNase_R_HTH_12"/>
</dbReference>
<name>A0ABD5Q9D4_9EURY</name>
<dbReference type="RefSeq" id="WP_254270575.1">
    <property type="nucleotide sequence ID" value="NZ_CP100402.1"/>
</dbReference>
<accession>A0ABD5Q9D4</accession>
<dbReference type="Pfam" id="PF08461">
    <property type="entry name" value="WHD_RNase_R"/>
    <property type="match status" value="1"/>
</dbReference>